<dbReference type="EC" id="5.3.1.23" evidence="3"/>
<dbReference type="InterPro" id="IPR027363">
    <property type="entry name" value="M1Pi_N"/>
</dbReference>
<keyword evidence="3" id="KW-0963">Cytoplasm</keyword>
<comment type="similarity">
    <text evidence="3">Belongs to the eIF-2B alpha/beta/delta subunits family. MtnA subfamily.</text>
</comment>
<keyword evidence="1 3" id="KW-0028">Amino-acid biosynthesis</keyword>
<evidence type="ECO:0000313" key="4">
    <source>
        <dbReference type="Proteomes" id="UP000694941"/>
    </source>
</evidence>
<dbReference type="NCBIfam" id="NF004326">
    <property type="entry name" value="PRK05720.1"/>
    <property type="match status" value="1"/>
</dbReference>
<dbReference type="InterPro" id="IPR000649">
    <property type="entry name" value="IF-2B-related"/>
</dbReference>
<sequence>MLEAIKYNNRKLEVLDQLKLPHSCTYQGVTNVTQTWEVIRSMKVRGAPAIANVAVLGVAVELNEKDFNSKEQLYEVVKEQLEYLQTSRPTAINLRNAANRIISLLSVQLQDNKLSVNDMKESDFSFRIIKEAEDIFRECKMKNLAIGEHGASHIINHLSTGSQATILTHCNTGSLATAGYGTALGVIRSLHLRGMLAHVYCTETRPYNQGARLTAFELMHDKIPSTLICDSMVAALMKSKEVSAVVVGADRVVANGDTANKIGTYQIAVCAKYHKIPFYVALPVSTVDLSLRDGGAIPIEERPSVEMTYIQGVPLAPTDMNCWNPAFDVTPAELITGGIITERGVFKVQELEKKISTDKEDGIWY</sequence>
<dbReference type="Gene3D" id="3.40.50.10470">
    <property type="entry name" value="Translation initiation factor eif-2b, domain 2"/>
    <property type="match status" value="1"/>
</dbReference>
<dbReference type="NCBIfam" id="TIGR00524">
    <property type="entry name" value="eIF-2B_rel"/>
    <property type="match status" value="1"/>
</dbReference>
<dbReference type="InterPro" id="IPR011559">
    <property type="entry name" value="Initiation_fac_2B_a/b/d"/>
</dbReference>
<organism evidence="4 5">
    <name type="scientific">Limulus polyphemus</name>
    <name type="common">Atlantic horseshoe crab</name>
    <dbReference type="NCBI Taxonomy" id="6850"/>
    <lineage>
        <taxon>Eukaryota</taxon>
        <taxon>Metazoa</taxon>
        <taxon>Ecdysozoa</taxon>
        <taxon>Arthropoda</taxon>
        <taxon>Chelicerata</taxon>
        <taxon>Merostomata</taxon>
        <taxon>Xiphosura</taxon>
        <taxon>Limulidae</taxon>
        <taxon>Limulus</taxon>
    </lineage>
</organism>
<dbReference type="Proteomes" id="UP000694941">
    <property type="component" value="Unplaced"/>
</dbReference>
<gene>
    <name evidence="5" type="primary">LOC106461672</name>
</gene>
<comment type="pathway">
    <text evidence="3">Amino-acid biosynthesis; L-methionine biosynthesis via salvage pathway; L-methionine from S-methyl-5-thio-alpha-D-ribose 1-phosphate: step 1/6.</text>
</comment>
<dbReference type="InterPro" id="IPR042529">
    <property type="entry name" value="IF_2B-like_C"/>
</dbReference>
<feature type="site" description="Transition state stabilizer" evidence="3">
    <location>
        <position position="170"/>
    </location>
</feature>
<keyword evidence="3" id="KW-0539">Nucleus</keyword>
<comment type="subcellular location">
    <subcellularLocation>
        <location evidence="3">Cytoplasm</location>
    </subcellularLocation>
    <subcellularLocation>
        <location evidence="3">Nucleus</location>
    </subcellularLocation>
</comment>
<accession>A0ABM1SL93</accession>
<reference evidence="5" key="1">
    <citation type="submission" date="2025-08" db="UniProtKB">
        <authorList>
            <consortium name="RefSeq"/>
        </authorList>
    </citation>
    <scope>IDENTIFICATION</scope>
    <source>
        <tissue evidence="5">Muscle</tissue>
    </source>
</reference>
<evidence type="ECO:0000256" key="3">
    <source>
        <dbReference type="HAMAP-Rule" id="MF_03119"/>
    </source>
</evidence>
<keyword evidence="4" id="KW-1185">Reference proteome</keyword>
<evidence type="ECO:0000313" key="5">
    <source>
        <dbReference type="RefSeq" id="XP_022244399.1"/>
    </source>
</evidence>
<dbReference type="Pfam" id="PF01008">
    <property type="entry name" value="IF-2B"/>
    <property type="match status" value="1"/>
</dbReference>
<evidence type="ECO:0000256" key="2">
    <source>
        <dbReference type="ARBA" id="ARBA00023235"/>
    </source>
</evidence>
<dbReference type="HAMAP" id="MF_01678">
    <property type="entry name" value="Salvage_MtnA"/>
    <property type="match status" value="1"/>
</dbReference>
<dbReference type="NCBIfam" id="TIGR00512">
    <property type="entry name" value="salvage_mtnA"/>
    <property type="match status" value="1"/>
</dbReference>
<keyword evidence="3" id="KW-0486">Methionine biosynthesis</keyword>
<comment type="function">
    <text evidence="3">Catalyzes the interconversion of methylthioribose-1-phosphate (MTR-1-P) into methylthioribulose-1-phosphate (MTRu-1-P).</text>
</comment>
<comment type="catalytic activity">
    <reaction evidence="3">
        <text>5-(methylsulfanyl)-alpha-D-ribose 1-phosphate = 5-(methylsulfanyl)-D-ribulose 1-phosphate</text>
        <dbReference type="Rhea" id="RHEA:19989"/>
        <dbReference type="ChEBI" id="CHEBI:58533"/>
        <dbReference type="ChEBI" id="CHEBI:58548"/>
        <dbReference type="EC" id="5.3.1.23"/>
    </reaction>
</comment>
<dbReference type="SUPFAM" id="SSF100950">
    <property type="entry name" value="NagB/RpiA/CoA transferase-like"/>
    <property type="match status" value="1"/>
</dbReference>
<name>A0ABM1SL93_LIMPO</name>
<dbReference type="GeneID" id="106461672"/>
<dbReference type="Gene3D" id="1.20.120.420">
    <property type="entry name" value="translation initiation factor eif-2b, domain 1"/>
    <property type="match status" value="1"/>
</dbReference>
<dbReference type="RefSeq" id="XP_022244399.1">
    <property type="nucleotide sequence ID" value="XM_022388691.1"/>
</dbReference>
<dbReference type="PANTHER" id="PTHR43475:SF1">
    <property type="entry name" value="METHYLTHIORIBOSE-1-PHOSPHATE ISOMERASE"/>
    <property type="match status" value="1"/>
</dbReference>
<protein>
    <recommendedName>
        <fullName evidence="3">Methylthioribose-1-phosphate isomerase</fullName>
        <shortName evidence="3">M1Pi</shortName>
        <shortName evidence="3">MTR-1-P isomerase</shortName>
        <ecNumber evidence="3">5.3.1.23</ecNumber>
    </recommendedName>
    <alternativeName>
        <fullName evidence="3">S-methyl-5-thioribose-1-phosphate isomerase</fullName>
    </alternativeName>
    <alternativeName>
        <fullName evidence="3">Translation initiation factor eIF-2B subunit alpha/beta/delta-like protein</fullName>
    </alternativeName>
</protein>
<proteinExistence type="inferred from homology"/>
<dbReference type="PANTHER" id="PTHR43475">
    <property type="entry name" value="METHYLTHIORIBOSE-1-PHOSPHATE ISOMERASE"/>
    <property type="match status" value="1"/>
</dbReference>
<dbReference type="InterPro" id="IPR037171">
    <property type="entry name" value="NagB/RpiA_transferase-like"/>
</dbReference>
<keyword evidence="2 3" id="KW-0413">Isomerase</keyword>
<feature type="active site" description="Proton donor" evidence="3">
    <location>
        <position position="250"/>
    </location>
</feature>
<dbReference type="InterPro" id="IPR005251">
    <property type="entry name" value="IF-M1Pi"/>
</dbReference>
<evidence type="ECO:0000256" key="1">
    <source>
        <dbReference type="ARBA" id="ARBA00022605"/>
    </source>
</evidence>